<evidence type="ECO:0000256" key="2">
    <source>
        <dbReference type="ARBA" id="ARBA00022771"/>
    </source>
</evidence>
<dbReference type="PROSITE" id="PS50865">
    <property type="entry name" value="ZF_MYND_2"/>
    <property type="match status" value="1"/>
</dbReference>
<dbReference type="Gene3D" id="6.10.140.2220">
    <property type="match status" value="1"/>
</dbReference>
<dbReference type="SUPFAM" id="SSF144232">
    <property type="entry name" value="HIT/MYND zinc finger-like"/>
    <property type="match status" value="1"/>
</dbReference>
<dbReference type="Proteomes" id="UP000636479">
    <property type="component" value="Unassembled WGS sequence"/>
</dbReference>
<dbReference type="GeneID" id="59353123"/>
<keyword evidence="1" id="KW-0479">Metal-binding</keyword>
<dbReference type="InterPro" id="IPR002893">
    <property type="entry name" value="Znf_MYND"/>
</dbReference>
<comment type="caution">
    <text evidence="6">The sequence shown here is derived from an EMBL/GenBank/DDBJ whole genome shotgun (WGS) entry which is preliminary data.</text>
</comment>
<gene>
    <name evidence="6" type="ORF">MIND_01422200</name>
</gene>
<evidence type="ECO:0000313" key="7">
    <source>
        <dbReference type="Proteomes" id="UP000636479"/>
    </source>
</evidence>
<dbReference type="PANTHER" id="PTHR46758">
    <property type="entry name" value="MYND DOMAIN-CONTAINING"/>
    <property type="match status" value="1"/>
</dbReference>
<protein>
    <submittedName>
        <fullName evidence="6">MYND-type domain-containing protein</fullName>
    </submittedName>
</protein>
<dbReference type="RefSeq" id="XP_037212988.1">
    <property type="nucleotide sequence ID" value="XM_037370607.1"/>
</dbReference>
<dbReference type="InterPro" id="IPR044508">
    <property type="entry name" value="At5g50450/At1g67340-like"/>
</dbReference>
<dbReference type="Pfam" id="PF01753">
    <property type="entry name" value="zf-MYND"/>
    <property type="match status" value="1"/>
</dbReference>
<organism evidence="6 7">
    <name type="scientific">Mycena indigotica</name>
    <dbReference type="NCBI Taxonomy" id="2126181"/>
    <lineage>
        <taxon>Eukaryota</taxon>
        <taxon>Fungi</taxon>
        <taxon>Dikarya</taxon>
        <taxon>Basidiomycota</taxon>
        <taxon>Agaricomycotina</taxon>
        <taxon>Agaricomycetes</taxon>
        <taxon>Agaricomycetidae</taxon>
        <taxon>Agaricales</taxon>
        <taxon>Marasmiineae</taxon>
        <taxon>Mycenaceae</taxon>
        <taxon>Mycena</taxon>
    </lineage>
</organism>
<name>A0A8H6VQY4_9AGAR</name>
<keyword evidence="7" id="KW-1185">Reference proteome</keyword>
<evidence type="ECO:0000256" key="1">
    <source>
        <dbReference type="ARBA" id="ARBA00022723"/>
    </source>
</evidence>
<dbReference type="EMBL" id="JACAZF010000019">
    <property type="protein sequence ID" value="KAF7288766.1"/>
    <property type="molecule type" value="Genomic_DNA"/>
</dbReference>
<evidence type="ECO:0000313" key="6">
    <source>
        <dbReference type="EMBL" id="KAF7288766.1"/>
    </source>
</evidence>
<evidence type="ECO:0000256" key="4">
    <source>
        <dbReference type="PROSITE-ProRule" id="PRU00134"/>
    </source>
</evidence>
<accession>A0A8H6VQY4</accession>
<dbReference type="AlphaFoldDB" id="A0A8H6VQY4"/>
<evidence type="ECO:0000259" key="5">
    <source>
        <dbReference type="PROSITE" id="PS50865"/>
    </source>
</evidence>
<dbReference type="PANTHER" id="PTHR46758:SF18">
    <property type="entry name" value="OS04G0385600 PROTEIN"/>
    <property type="match status" value="1"/>
</dbReference>
<keyword evidence="2 4" id="KW-0863">Zinc-finger</keyword>
<proteinExistence type="predicted"/>
<sequence>MHPRAVAHMRELRKLSASHREIALAACKPGCSDFDYRRFEGIWSGADGTLRGRLFAVFFAILDPSRIPPAAELETLSRVTKTQIRHLLWILGHLFVRTGELPDGVFELCGFVVAWVDFLYVFHDSLQLTEELVDILPSKTVLLASLGHFTADLEHKWQAKCNDDVGGIPTDAEGPSHKMQQTPGYFRLFIPTWEFVIGQRGQWEGVDIKLFNDFVFMFPLMLNHRQLDEILDVCRNGVSTLVGLIQTHLALVGSLQSRSTMHFIYCSRPLKLALLVSEVLRSASPTGLMVLAECLASHRAFKEVLNLLKGTLDPLPDVSRSDHPGHEFWRSTLRYSLDLILITVSTSPHALRKALKANVIPQIFHSAQFLPDEHLLLCLTEFIKTQLPAGVCFPSILPLITQSIKVIVASPLDNTPDARLNEVWDNFKRSAAYQEQMLSALKHKPPFLRLAACDNPPCGRIDNRTIFRRCSSCRVRIYCSRACQKSDWREGHHRITCAATQAEFTRIRATFSKRQLCFFRLMVHRFYVDNSVVLHCQSAIERLSASQQQAAAGADPRPVITTTVSVVWGKLELDDMVISSALTPANHAALRAAVPNADDWIDRARRSNGRLVLYILNIPIGLDEHSLVFPLHMNMSFLEDTALRLARATEGPERKTDNILALPQQFVACQLPPKLSVTQ</sequence>
<feature type="domain" description="MYND-type" evidence="5">
    <location>
        <begin position="455"/>
        <end position="497"/>
    </location>
</feature>
<keyword evidence="3" id="KW-0862">Zinc</keyword>
<dbReference type="GO" id="GO:0008270">
    <property type="term" value="F:zinc ion binding"/>
    <property type="evidence" value="ECO:0007669"/>
    <property type="project" value="UniProtKB-KW"/>
</dbReference>
<reference evidence="6" key="1">
    <citation type="submission" date="2020-05" db="EMBL/GenBank/DDBJ databases">
        <title>Mycena genomes resolve the evolution of fungal bioluminescence.</title>
        <authorList>
            <person name="Tsai I.J."/>
        </authorList>
    </citation>
    <scope>NUCLEOTIDE SEQUENCE</scope>
    <source>
        <strain evidence="6">171206Taipei</strain>
    </source>
</reference>
<dbReference type="OrthoDB" id="3065134at2759"/>
<evidence type="ECO:0000256" key="3">
    <source>
        <dbReference type="ARBA" id="ARBA00022833"/>
    </source>
</evidence>